<feature type="domain" description="Roadblock/LAMTOR2" evidence="1">
    <location>
        <begin position="8"/>
        <end position="99"/>
    </location>
</feature>
<comment type="caution">
    <text evidence="2">The sequence shown here is derived from an EMBL/GenBank/DDBJ whole genome shotgun (WGS) entry which is preliminary data.</text>
</comment>
<dbReference type="Proteomes" id="UP000612808">
    <property type="component" value="Unassembled WGS sequence"/>
</dbReference>
<dbReference type="Gene3D" id="3.30.450.30">
    <property type="entry name" value="Dynein light chain 2a, cytoplasmic"/>
    <property type="match status" value="1"/>
</dbReference>
<name>A0A8J3J3Z5_9ACTN</name>
<reference evidence="2" key="1">
    <citation type="submission" date="2021-01" db="EMBL/GenBank/DDBJ databases">
        <title>Whole genome shotgun sequence of Actinocatenispora rupis NBRC 107355.</title>
        <authorList>
            <person name="Komaki H."/>
            <person name="Tamura T."/>
        </authorList>
    </citation>
    <scope>NUCLEOTIDE SEQUENCE</scope>
    <source>
        <strain evidence="2">NBRC 107355</strain>
    </source>
</reference>
<gene>
    <name evidence="2" type="ORF">Aru02nite_24110</name>
</gene>
<sequence length="144" mass="15407">MSRDSRLTWLLDDLADRTRADLAILFTADGLLRDRSTGTDPLSAEQISARCAGICGGAKSMASVPALGGARFEQALIGMDGRVCYMCPAGDQTYVAVVVDRGVDLGMLTFEVQRVVDKVGEHLGTQVRRRVFSDTSPGRGVIGE</sequence>
<organism evidence="2 3">
    <name type="scientific">Actinocatenispora rupis</name>
    <dbReference type="NCBI Taxonomy" id="519421"/>
    <lineage>
        <taxon>Bacteria</taxon>
        <taxon>Bacillati</taxon>
        <taxon>Actinomycetota</taxon>
        <taxon>Actinomycetes</taxon>
        <taxon>Micromonosporales</taxon>
        <taxon>Micromonosporaceae</taxon>
        <taxon>Actinocatenispora</taxon>
    </lineage>
</organism>
<dbReference type="InterPro" id="IPR004942">
    <property type="entry name" value="Roadblock/LAMTOR2_dom"/>
</dbReference>
<proteinExistence type="predicted"/>
<dbReference type="InterPro" id="IPR053141">
    <property type="entry name" value="Mycobact_SerProt_Inhib_Rv3364c"/>
</dbReference>
<evidence type="ECO:0000259" key="1">
    <source>
        <dbReference type="SMART" id="SM00960"/>
    </source>
</evidence>
<dbReference type="EMBL" id="BOMB01000012">
    <property type="protein sequence ID" value="GID11522.1"/>
    <property type="molecule type" value="Genomic_DNA"/>
</dbReference>
<dbReference type="RefSeq" id="WP_203657504.1">
    <property type="nucleotide sequence ID" value="NZ_BAAAZM010000006.1"/>
</dbReference>
<protein>
    <submittedName>
        <fullName evidence="2">Dynein regulation protein LC7</fullName>
    </submittedName>
</protein>
<dbReference type="AlphaFoldDB" id="A0A8J3J3Z5"/>
<evidence type="ECO:0000313" key="3">
    <source>
        <dbReference type="Proteomes" id="UP000612808"/>
    </source>
</evidence>
<dbReference type="Pfam" id="PF03259">
    <property type="entry name" value="Robl_LC7"/>
    <property type="match status" value="1"/>
</dbReference>
<keyword evidence="3" id="KW-1185">Reference proteome</keyword>
<dbReference type="SUPFAM" id="SSF103196">
    <property type="entry name" value="Roadblock/LC7 domain"/>
    <property type="match status" value="1"/>
</dbReference>
<dbReference type="PANTHER" id="PTHR36222">
    <property type="entry name" value="SERINE PROTEASE INHIBITOR RV3364C"/>
    <property type="match status" value="1"/>
</dbReference>
<dbReference type="PANTHER" id="PTHR36222:SF1">
    <property type="entry name" value="SERINE PROTEASE INHIBITOR RV3364C"/>
    <property type="match status" value="1"/>
</dbReference>
<dbReference type="SMART" id="SM00960">
    <property type="entry name" value="Robl_LC7"/>
    <property type="match status" value="1"/>
</dbReference>
<evidence type="ECO:0000313" key="2">
    <source>
        <dbReference type="EMBL" id="GID11522.1"/>
    </source>
</evidence>
<accession>A0A8J3J3Z5</accession>